<name>Q39XS1_GEOMG</name>
<evidence type="ECO:0000256" key="1">
    <source>
        <dbReference type="ARBA" id="ARBA00022801"/>
    </source>
</evidence>
<sequence>MITRLPAEWEEQDGVLLAWPHAESDWLPWLPMVELVFAQIVKEIAHFEAVLLVAAEGERTSAILSAAGASMERVRIVEIPTNDTWARDFGPLTVERDGNPVLLDFGFNGWGLKFAADRDNLITGRLHRTGAFGNAALETVGLILEGGSIESDGNGTILTTAECLLNPNRNPHLSQEQIEISLKEQFGADRILWLENGWLAGDDTDSHIDTLARLAPDDTIVYVRCDDAADEHYPALFLMEKELKAMRTSEGSPYRLIPLPWPRPCHDEDGERLPATYANYLVINGAVLVPTYGDPGDDAALAAIGQAFPGREIIGIDCRPLILQHGSLHCVTMQLPKGTLAPEPRNVTREV</sequence>
<proteinExistence type="predicted"/>
<evidence type="ECO:0000313" key="3">
    <source>
        <dbReference type="Proteomes" id="UP000007073"/>
    </source>
</evidence>
<dbReference type="PANTHER" id="PTHR31377">
    <property type="entry name" value="AGMATINE DEIMINASE-RELATED"/>
    <property type="match status" value="1"/>
</dbReference>
<dbReference type="eggNOG" id="COG2957">
    <property type="taxonomic scope" value="Bacteria"/>
</dbReference>
<dbReference type="Gene3D" id="3.75.10.10">
    <property type="entry name" value="L-arginine/glycine Amidinotransferase, Chain A"/>
    <property type="match status" value="1"/>
</dbReference>
<evidence type="ECO:0000313" key="2">
    <source>
        <dbReference type="EMBL" id="ABB30953.1"/>
    </source>
</evidence>
<dbReference type="PANTHER" id="PTHR31377:SF0">
    <property type="entry name" value="AGMATINE DEIMINASE-RELATED"/>
    <property type="match status" value="1"/>
</dbReference>
<accession>Q39XS1</accession>
<dbReference type="HOGENOM" id="CLU_037682_0_0_7"/>
<keyword evidence="1" id="KW-0378">Hydrolase</keyword>
<dbReference type="GO" id="GO:0004668">
    <property type="term" value="F:protein-arginine deiminase activity"/>
    <property type="evidence" value="ECO:0007669"/>
    <property type="project" value="InterPro"/>
</dbReference>
<dbReference type="Proteomes" id="UP000007073">
    <property type="component" value="Chromosome"/>
</dbReference>
<dbReference type="STRING" id="269799.Gmet_0711"/>
<reference evidence="2 3" key="1">
    <citation type="submission" date="2005-10" db="EMBL/GenBank/DDBJ databases">
        <title>Complete sequence of Geobacter metallireducens GS-15.</title>
        <authorList>
            <consortium name="US DOE Joint Genome Institute"/>
            <person name="Copeland A."/>
            <person name="Lucas S."/>
            <person name="Lapidus A."/>
            <person name="Barry K."/>
            <person name="Detter J.C."/>
            <person name="Glavina T."/>
            <person name="Hammon N."/>
            <person name="Israni S."/>
            <person name="Pitluck S."/>
            <person name="Di Bartolo G."/>
            <person name="Chain P."/>
            <person name="Schmutz J."/>
            <person name="Larimer F."/>
            <person name="Land M."/>
            <person name="Kyrpides N."/>
            <person name="Ivanova N."/>
            <person name="Richardson P."/>
        </authorList>
    </citation>
    <scope>NUCLEOTIDE SEQUENCE [LARGE SCALE GENOMIC DNA]</scope>
    <source>
        <strain evidence="3">ATCC 53774 / DSM 7210 / GS-15</strain>
    </source>
</reference>
<dbReference type="GO" id="GO:0009446">
    <property type="term" value="P:putrescine biosynthetic process"/>
    <property type="evidence" value="ECO:0007669"/>
    <property type="project" value="InterPro"/>
</dbReference>
<reference evidence="2 3" key="2">
    <citation type="journal article" date="2009" name="BMC Microbiol.">
        <title>The genome sequence of Geobacter metallireducens: features of metabolism, physiology and regulation common and dissimilar to Geobacter sulfurreducens.</title>
        <authorList>
            <person name="Aklujkar M."/>
            <person name="Krushkal J."/>
            <person name="DiBartolo G."/>
            <person name="Lapidus A."/>
            <person name="Land M.L."/>
            <person name="Lovley D.R."/>
        </authorList>
    </citation>
    <scope>NUCLEOTIDE SEQUENCE [LARGE SCALE GENOMIC DNA]</scope>
    <source>
        <strain evidence="3">ATCC 53774 / DSM 7210 / GS-15</strain>
    </source>
</reference>
<dbReference type="RefSeq" id="WP_004514616.1">
    <property type="nucleotide sequence ID" value="NC_007517.1"/>
</dbReference>
<dbReference type="Pfam" id="PF04371">
    <property type="entry name" value="PAD_porph"/>
    <property type="match status" value="1"/>
</dbReference>
<dbReference type="GO" id="GO:0047632">
    <property type="term" value="F:agmatine deiminase activity"/>
    <property type="evidence" value="ECO:0007669"/>
    <property type="project" value="TreeGrafter"/>
</dbReference>
<protein>
    <submittedName>
        <fullName evidence="2">Agmatine deiminase, putative</fullName>
    </submittedName>
</protein>
<dbReference type="AlphaFoldDB" id="Q39XS1"/>
<dbReference type="SUPFAM" id="SSF55909">
    <property type="entry name" value="Pentein"/>
    <property type="match status" value="1"/>
</dbReference>
<dbReference type="EMBL" id="CP000148">
    <property type="protein sequence ID" value="ABB30953.1"/>
    <property type="molecule type" value="Genomic_DNA"/>
</dbReference>
<keyword evidence="3" id="KW-1185">Reference proteome</keyword>
<dbReference type="KEGG" id="gme:Gmet_0711"/>
<dbReference type="InterPro" id="IPR007466">
    <property type="entry name" value="Peptidyl-Arg-deiminase_porph"/>
</dbReference>
<organism evidence="2 3">
    <name type="scientific">Geobacter metallireducens (strain ATCC 53774 / DSM 7210 / GS-15)</name>
    <dbReference type="NCBI Taxonomy" id="269799"/>
    <lineage>
        <taxon>Bacteria</taxon>
        <taxon>Pseudomonadati</taxon>
        <taxon>Thermodesulfobacteriota</taxon>
        <taxon>Desulfuromonadia</taxon>
        <taxon>Geobacterales</taxon>
        <taxon>Geobacteraceae</taxon>
        <taxon>Geobacter</taxon>
    </lineage>
</organism>
<gene>
    <name evidence="2" type="primary">aguA</name>
    <name evidence="2" type="ordered locus">Gmet_0711</name>
</gene>